<feature type="region of interest" description="Disordered" evidence="1">
    <location>
        <begin position="168"/>
        <end position="248"/>
    </location>
</feature>
<feature type="compositionally biased region" description="Low complexity" evidence="1">
    <location>
        <begin position="296"/>
        <end position="315"/>
    </location>
</feature>
<dbReference type="InterPro" id="IPR049709">
    <property type="entry name" value="IniB-like_N"/>
</dbReference>
<dbReference type="Proteomes" id="UP000276888">
    <property type="component" value="Chromosome"/>
</dbReference>
<dbReference type="AlphaFoldDB" id="A0A3S9W794"/>
<dbReference type="NCBIfam" id="NF038175">
    <property type="entry name" value="IniB_NTERM"/>
    <property type="match status" value="1"/>
</dbReference>
<dbReference type="EMBL" id="CP031423">
    <property type="protein sequence ID" value="AZS35937.1"/>
    <property type="molecule type" value="Genomic_DNA"/>
</dbReference>
<sequence length="340" mass="35034">MSMTLATVADALIEFILSLLKDPVAAAEFEDDPQAALSRCGLNNVSAHDVQSVAPVIIERTSVVQVPVGVTKVVHVDGGGSGGNGGGGGGRGPSQESNAVVREIKNITNHFQTVDDRDTIVDQSVNQNIWAEGDVTQNFDNDAVVASGDDTIAAGGSVDIDQTKDESTTINAGDDVNMGNDTDVTIIDDSFDEDTDTDTTTDGSTTVDTDGSYNDGSTTVDTDGSNNDESTTVDTDDSFNDGSTTVAVDGSFTDESTTVVAADADAAMIIEETPLDDAPVEEAPAEEAAPAEEFAEAAPAEDPYADAAAQYAEADVSTESDDYASDDAMLPDTAAAGEEY</sequence>
<feature type="compositionally biased region" description="Acidic residues" evidence="1">
    <location>
        <begin position="316"/>
        <end position="325"/>
    </location>
</feature>
<dbReference type="KEGG" id="mlv:CVS47_00535"/>
<reference evidence="2 3" key="1">
    <citation type="submission" date="2018-08" db="EMBL/GenBank/DDBJ databases">
        <title>Microbacterium lemovicicum sp. nov., a bacterium isolated from a natural uranium-rich soil.</title>
        <authorList>
            <person name="ORTET P."/>
        </authorList>
    </citation>
    <scope>NUCLEOTIDE SEQUENCE [LARGE SCALE GENOMIC DNA]</scope>
    <source>
        <strain evidence="2 3">Viu22</strain>
    </source>
</reference>
<feature type="compositionally biased region" description="Acidic residues" evidence="1">
    <location>
        <begin position="189"/>
        <end position="199"/>
    </location>
</feature>
<evidence type="ECO:0000313" key="2">
    <source>
        <dbReference type="EMBL" id="AZS35937.1"/>
    </source>
</evidence>
<dbReference type="OrthoDB" id="5078400at2"/>
<dbReference type="RefSeq" id="WP_127094697.1">
    <property type="nucleotide sequence ID" value="NZ_CP031423.1"/>
</dbReference>
<feature type="compositionally biased region" description="Gly residues" evidence="1">
    <location>
        <begin position="77"/>
        <end position="92"/>
    </location>
</feature>
<proteinExistence type="predicted"/>
<keyword evidence="3" id="KW-1185">Reference proteome</keyword>
<evidence type="ECO:0000256" key="1">
    <source>
        <dbReference type="SAM" id="MobiDB-lite"/>
    </source>
</evidence>
<feature type="compositionally biased region" description="Acidic residues" evidence="1">
    <location>
        <begin position="276"/>
        <end position="295"/>
    </location>
</feature>
<gene>
    <name evidence="2" type="ORF">CVS47_00535</name>
</gene>
<feature type="compositionally biased region" description="Low complexity" evidence="1">
    <location>
        <begin position="200"/>
        <end position="211"/>
    </location>
</feature>
<feature type="region of interest" description="Disordered" evidence="1">
    <location>
        <begin position="76"/>
        <end position="97"/>
    </location>
</feature>
<accession>A0A3S9W794</accession>
<protein>
    <submittedName>
        <fullName evidence="2">Uncharacterized protein</fullName>
    </submittedName>
</protein>
<feature type="region of interest" description="Disordered" evidence="1">
    <location>
        <begin position="276"/>
        <end position="340"/>
    </location>
</feature>
<name>A0A3S9W794_9MICO</name>
<organism evidence="2 3">
    <name type="scientific">Microbacterium lemovicicum</name>
    <dbReference type="NCBI Taxonomy" id="1072463"/>
    <lineage>
        <taxon>Bacteria</taxon>
        <taxon>Bacillati</taxon>
        <taxon>Actinomycetota</taxon>
        <taxon>Actinomycetes</taxon>
        <taxon>Micrococcales</taxon>
        <taxon>Microbacteriaceae</taxon>
        <taxon>Microbacterium</taxon>
    </lineage>
</organism>
<feature type="compositionally biased region" description="Polar residues" evidence="1">
    <location>
        <begin position="212"/>
        <end position="233"/>
    </location>
</feature>
<evidence type="ECO:0000313" key="3">
    <source>
        <dbReference type="Proteomes" id="UP000276888"/>
    </source>
</evidence>